<accession>A0ABP7UJ58</accession>
<dbReference type="Proteomes" id="UP001501469">
    <property type="component" value="Unassembled WGS sequence"/>
</dbReference>
<dbReference type="Gene3D" id="3.30.565.10">
    <property type="entry name" value="Histidine kinase-like ATPase, C-terminal domain"/>
    <property type="match status" value="1"/>
</dbReference>
<evidence type="ECO:0000313" key="4">
    <source>
        <dbReference type="Proteomes" id="UP001501469"/>
    </source>
</evidence>
<reference evidence="4" key="1">
    <citation type="journal article" date="2019" name="Int. J. Syst. Evol. Microbiol.">
        <title>The Global Catalogue of Microorganisms (GCM) 10K type strain sequencing project: providing services to taxonomists for standard genome sequencing and annotation.</title>
        <authorList>
            <consortium name="The Broad Institute Genomics Platform"/>
            <consortium name="The Broad Institute Genome Sequencing Center for Infectious Disease"/>
            <person name="Wu L."/>
            <person name="Ma J."/>
        </authorList>
    </citation>
    <scope>NUCLEOTIDE SEQUENCE [LARGE SCALE GENOMIC DNA]</scope>
    <source>
        <strain evidence="4">JCM 17225</strain>
    </source>
</reference>
<name>A0ABP7UJ58_9BACT</name>
<organism evidence="3 4">
    <name type="scientific">Hymenobacter glaciei</name>
    <dbReference type="NCBI Taxonomy" id="877209"/>
    <lineage>
        <taxon>Bacteria</taxon>
        <taxon>Pseudomonadati</taxon>
        <taxon>Bacteroidota</taxon>
        <taxon>Cytophagia</taxon>
        <taxon>Cytophagales</taxon>
        <taxon>Hymenobacteraceae</taxon>
        <taxon>Hymenobacter</taxon>
    </lineage>
</organism>
<dbReference type="PANTHER" id="PTHR35526">
    <property type="entry name" value="ANTI-SIGMA-F FACTOR RSBW-RELATED"/>
    <property type="match status" value="1"/>
</dbReference>
<evidence type="ECO:0000256" key="1">
    <source>
        <dbReference type="ARBA" id="ARBA00022527"/>
    </source>
</evidence>
<dbReference type="SUPFAM" id="SSF55874">
    <property type="entry name" value="ATPase domain of HSP90 chaperone/DNA topoisomerase II/histidine kinase"/>
    <property type="match status" value="1"/>
</dbReference>
<keyword evidence="1" id="KW-0808">Transferase</keyword>
<proteinExistence type="predicted"/>
<keyword evidence="4" id="KW-1185">Reference proteome</keyword>
<dbReference type="InterPro" id="IPR050267">
    <property type="entry name" value="Anti-sigma-factor_SerPK"/>
</dbReference>
<gene>
    <name evidence="3" type="ORF">GCM10022409_32660</name>
</gene>
<dbReference type="Pfam" id="PF13581">
    <property type="entry name" value="HATPase_c_2"/>
    <property type="match status" value="1"/>
</dbReference>
<evidence type="ECO:0000259" key="2">
    <source>
        <dbReference type="Pfam" id="PF13581"/>
    </source>
</evidence>
<keyword evidence="1" id="KW-0418">Kinase</keyword>
<comment type="caution">
    <text evidence="3">The sequence shown here is derived from an EMBL/GenBank/DDBJ whole genome shotgun (WGS) entry which is preliminary data.</text>
</comment>
<dbReference type="EMBL" id="BAABDK010000025">
    <property type="protein sequence ID" value="GAA4044045.1"/>
    <property type="molecule type" value="Genomic_DNA"/>
</dbReference>
<feature type="domain" description="Histidine kinase/HSP90-like ATPase" evidence="2">
    <location>
        <begin position="32"/>
        <end position="148"/>
    </location>
</feature>
<dbReference type="InterPro" id="IPR003594">
    <property type="entry name" value="HATPase_dom"/>
</dbReference>
<dbReference type="CDD" id="cd16936">
    <property type="entry name" value="HATPase_RsbW-like"/>
    <property type="match status" value="1"/>
</dbReference>
<keyword evidence="1" id="KW-0723">Serine/threonine-protein kinase</keyword>
<dbReference type="InterPro" id="IPR036890">
    <property type="entry name" value="HATPase_C_sf"/>
</dbReference>
<protein>
    <recommendedName>
        <fullName evidence="2">Histidine kinase/HSP90-like ATPase domain-containing protein</fullName>
    </recommendedName>
</protein>
<sequence length="158" mass="17889">MLYTFSSCFIASLLHHLIAPKVKSALRIACSRAHLQEVRDFVRNYLSARQLSEKTVNQVVLAIDEVVANFIIHANGEDESQFLDLKLDFDEHDLNIEIADNGDTIFEPGPHKAPDLRAYIQEGRKGGMGMTLVTRLMDRVEFFTRGNHTICHLSKHLA</sequence>
<evidence type="ECO:0000313" key="3">
    <source>
        <dbReference type="EMBL" id="GAA4044045.1"/>
    </source>
</evidence>